<evidence type="ECO:0000256" key="6">
    <source>
        <dbReference type="ARBA" id="ARBA00022679"/>
    </source>
</evidence>
<dbReference type="PANTHER" id="PTHR10815:SF13">
    <property type="entry name" value="METHYLATED-DNA--PROTEIN-CYSTEINE METHYLTRANSFERASE"/>
    <property type="match status" value="1"/>
</dbReference>
<dbReference type="EC" id="2.1.1.63" evidence="3"/>
<dbReference type="FunFam" id="1.10.10.10:FF:000214">
    <property type="entry name" value="Methylated-DNA--protein-cysteine methyltransferase"/>
    <property type="match status" value="1"/>
</dbReference>
<name>G0WBN1_NAUDC</name>
<evidence type="ECO:0000256" key="1">
    <source>
        <dbReference type="ARBA" id="ARBA00001286"/>
    </source>
</evidence>
<dbReference type="AlphaFoldDB" id="G0WBN1"/>
<dbReference type="OrthoDB" id="1907495at2759"/>
<keyword evidence="8" id="KW-0234">DNA repair</keyword>
<feature type="domain" description="Methylated-DNA-[protein]-cysteine S-methyltransferase DNA binding" evidence="13">
    <location>
        <begin position="105"/>
        <end position="183"/>
    </location>
</feature>
<dbReference type="PROSITE" id="PS00374">
    <property type="entry name" value="MGMT"/>
    <property type="match status" value="1"/>
</dbReference>
<evidence type="ECO:0000256" key="2">
    <source>
        <dbReference type="ARBA" id="ARBA00008711"/>
    </source>
</evidence>
<comment type="catalytic activity">
    <reaction evidence="12">
        <text>a 6-O-methyl-2'-deoxyguanosine in DNA + L-cysteinyl-[protein] = S-methyl-L-cysteinyl-[protein] + a 2'-deoxyguanosine in DNA</text>
        <dbReference type="Rhea" id="RHEA:24000"/>
        <dbReference type="Rhea" id="RHEA-COMP:10131"/>
        <dbReference type="Rhea" id="RHEA-COMP:10132"/>
        <dbReference type="Rhea" id="RHEA-COMP:11367"/>
        <dbReference type="Rhea" id="RHEA-COMP:11368"/>
        <dbReference type="ChEBI" id="CHEBI:29950"/>
        <dbReference type="ChEBI" id="CHEBI:82612"/>
        <dbReference type="ChEBI" id="CHEBI:85445"/>
        <dbReference type="ChEBI" id="CHEBI:85448"/>
        <dbReference type="EC" id="2.1.1.63"/>
    </reaction>
</comment>
<keyword evidence="5" id="KW-0489">Methyltransferase</keyword>
<evidence type="ECO:0000313" key="14">
    <source>
        <dbReference type="EMBL" id="CCD25151.1"/>
    </source>
</evidence>
<evidence type="ECO:0000256" key="7">
    <source>
        <dbReference type="ARBA" id="ARBA00022763"/>
    </source>
</evidence>
<comment type="similarity">
    <text evidence="2">Belongs to the MGMT family.</text>
</comment>
<evidence type="ECO:0000256" key="3">
    <source>
        <dbReference type="ARBA" id="ARBA00011918"/>
    </source>
</evidence>
<organism evidence="14 15">
    <name type="scientific">Naumovozyma dairenensis (strain ATCC 10597 / BCRC 20456 / CBS 421 / NBRC 0211 / NRRL Y-12639)</name>
    <name type="common">Saccharomyces dairenensis</name>
    <dbReference type="NCBI Taxonomy" id="1071378"/>
    <lineage>
        <taxon>Eukaryota</taxon>
        <taxon>Fungi</taxon>
        <taxon>Dikarya</taxon>
        <taxon>Ascomycota</taxon>
        <taxon>Saccharomycotina</taxon>
        <taxon>Saccharomycetes</taxon>
        <taxon>Saccharomycetales</taxon>
        <taxon>Saccharomycetaceae</taxon>
        <taxon>Naumovozyma</taxon>
    </lineage>
</organism>
<sequence length="188" mass="21746">MSKLLYTFVETALTNALIIFREQSQKLVYASLGSQKDVLLKIAEQDFETLSKITKVKYLLDECTEGEKEWIWLEPLREEYTDFMENLGSYEFDKLEIEYLFGTTLQRQIWDEMRKIKPGMTISYGEIAKKINKPKASRAVGRGCGFNKIALIVPCHRVIGSSGKLTGYRWSIVLKKRLLAKEANYRSL</sequence>
<evidence type="ECO:0000259" key="13">
    <source>
        <dbReference type="Pfam" id="PF01035"/>
    </source>
</evidence>
<dbReference type="OMA" id="YTFIETE"/>
<dbReference type="InterPro" id="IPR014048">
    <property type="entry name" value="MethylDNA_cys_MeTrfase_DNA-bd"/>
</dbReference>
<dbReference type="KEGG" id="ndi:NDAI_0E03340"/>
<evidence type="ECO:0000256" key="9">
    <source>
        <dbReference type="ARBA" id="ARBA00030795"/>
    </source>
</evidence>
<keyword evidence="6" id="KW-0808">Transferase</keyword>
<evidence type="ECO:0000313" key="15">
    <source>
        <dbReference type="Proteomes" id="UP000000689"/>
    </source>
</evidence>
<gene>
    <name evidence="14" type="primary">NDAI0E03340</name>
    <name evidence="14" type="ordered locus">NDAI_0E03340</name>
</gene>
<keyword evidence="15" id="KW-1185">Reference proteome</keyword>
<dbReference type="Pfam" id="PF01035">
    <property type="entry name" value="DNA_binding_1"/>
    <property type="match status" value="1"/>
</dbReference>
<dbReference type="RefSeq" id="XP_003670394.1">
    <property type="nucleotide sequence ID" value="XM_003670346.1"/>
</dbReference>
<protein>
    <recommendedName>
        <fullName evidence="4">Methylated-DNA--protein-cysteine methyltransferase</fullName>
        <ecNumber evidence="3">2.1.1.63</ecNumber>
    </recommendedName>
    <alternativeName>
        <fullName evidence="9">6-O-methylguanine-DNA methyltransferase</fullName>
    </alternativeName>
    <alternativeName>
        <fullName evidence="11">DNA repair MTase</fullName>
    </alternativeName>
    <alternativeName>
        <fullName evidence="10">O-6-methylguanine-DNA-alkyltransferase</fullName>
    </alternativeName>
</protein>
<evidence type="ECO:0000256" key="4">
    <source>
        <dbReference type="ARBA" id="ARBA00015377"/>
    </source>
</evidence>
<dbReference type="GeneID" id="11498729"/>
<dbReference type="EMBL" id="HE580271">
    <property type="protein sequence ID" value="CCD25151.1"/>
    <property type="molecule type" value="Genomic_DNA"/>
</dbReference>
<dbReference type="Proteomes" id="UP000000689">
    <property type="component" value="Chromosome 5"/>
</dbReference>
<proteinExistence type="inferred from homology"/>
<evidence type="ECO:0000256" key="12">
    <source>
        <dbReference type="ARBA" id="ARBA00049348"/>
    </source>
</evidence>
<dbReference type="SUPFAM" id="SSF46767">
    <property type="entry name" value="Methylated DNA-protein cysteine methyltransferase, C-terminal domain"/>
    <property type="match status" value="1"/>
</dbReference>
<dbReference type="PANTHER" id="PTHR10815">
    <property type="entry name" value="METHYLATED-DNA--PROTEIN-CYSTEINE METHYLTRANSFERASE"/>
    <property type="match status" value="1"/>
</dbReference>
<evidence type="ECO:0000256" key="10">
    <source>
        <dbReference type="ARBA" id="ARBA00031621"/>
    </source>
</evidence>
<dbReference type="GO" id="GO:0003908">
    <property type="term" value="F:methylated-DNA-[protein]-cysteine S-methyltransferase activity"/>
    <property type="evidence" value="ECO:0007669"/>
    <property type="project" value="UniProtKB-EC"/>
</dbReference>
<dbReference type="InterPro" id="IPR036217">
    <property type="entry name" value="MethylDNA_cys_MeTrfase_DNAb"/>
</dbReference>
<dbReference type="STRING" id="1071378.G0WBN1"/>
<evidence type="ECO:0000256" key="8">
    <source>
        <dbReference type="ARBA" id="ARBA00023204"/>
    </source>
</evidence>
<evidence type="ECO:0000256" key="11">
    <source>
        <dbReference type="ARBA" id="ARBA00033095"/>
    </source>
</evidence>
<comment type="catalytic activity">
    <reaction evidence="1">
        <text>a 4-O-methyl-thymidine in DNA + L-cysteinyl-[protein] = a thymidine in DNA + S-methyl-L-cysteinyl-[protein]</text>
        <dbReference type="Rhea" id="RHEA:53428"/>
        <dbReference type="Rhea" id="RHEA-COMP:10131"/>
        <dbReference type="Rhea" id="RHEA-COMP:10132"/>
        <dbReference type="Rhea" id="RHEA-COMP:13555"/>
        <dbReference type="Rhea" id="RHEA-COMP:13556"/>
        <dbReference type="ChEBI" id="CHEBI:29950"/>
        <dbReference type="ChEBI" id="CHEBI:82612"/>
        <dbReference type="ChEBI" id="CHEBI:137386"/>
        <dbReference type="ChEBI" id="CHEBI:137387"/>
        <dbReference type="EC" id="2.1.1.63"/>
    </reaction>
</comment>
<keyword evidence="7" id="KW-0227">DNA damage</keyword>
<dbReference type="HOGENOM" id="CLU_000445_52_2_1"/>
<evidence type="ECO:0000256" key="5">
    <source>
        <dbReference type="ARBA" id="ARBA00022603"/>
    </source>
</evidence>
<dbReference type="eggNOG" id="KOG4062">
    <property type="taxonomic scope" value="Eukaryota"/>
</dbReference>
<reference evidence="14 15" key="1">
    <citation type="journal article" date="2011" name="Proc. Natl. Acad. Sci. U.S.A.">
        <title>Evolutionary erosion of yeast sex chromosomes by mating-type switching accidents.</title>
        <authorList>
            <person name="Gordon J.L."/>
            <person name="Armisen D."/>
            <person name="Proux-Wera E."/>
            <person name="Oheigeartaigh S.S."/>
            <person name="Byrne K.P."/>
            <person name="Wolfe K.H."/>
        </authorList>
    </citation>
    <scope>NUCLEOTIDE SEQUENCE [LARGE SCALE GENOMIC DNA]</scope>
    <source>
        <strain evidence="15">ATCC 10597 / BCRC 20456 / CBS 421 / NBRC 0211 / NRRL Y-12639</strain>
    </source>
</reference>
<dbReference type="GO" id="GO:0032259">
    <property type="term" value="P:methylation"/>
    <property type="evidence" value="ECO:0007669"/>
    <property type="project" value="UniProtKB-KW"/>
</dbReference>
<dbReference type="InterPro" id="IPR036388">
    <property type="entry name" value="WH-like_DNA-bd_sf"/>
</dbReference>
<dbReference type="Gene3D" id="1.10.10.10">
    <property type="entry name" value="Winged helix-like DNA-binding domain superfamily/Winged helix DNA-binding domain"/>
    <property type="match status" value="1"/>
</dbReference>
<accession>G0WBN1</accession>
<dbReference type="GO" id="GO:0006307">
    <property type="term" value="P:DNA alkylation repair"/>
    <property type="evidence" value="ECO:0007669"/>
    <property type="project" value="EnsemblFungi"/>
</dbReference>
<dbReference type="InterPro" id="IPR001497">
    <property type="entry name" value="MethylDNA_cys_MeTrfase_AS"/>
</dbReference>
<dbReference type="CDD" id="cd06445">
    <property type="entry name" value="ATase"/>
    <property type="match status" value="1"/>
</dbReference>
<dbReference type="NCBIfam" id="TIGR00589">
    <property type="entry name" value="ogt"/>
    <property type="match status" value="1"/>
</dbReference>